<dbReference type="InterPro" id="IPR012334">
    <property type="entry name" value="Pectin_lyas_fold"/>
</dbReference>
<accession>A9ERE4</accession>
<dbReference type="Proteomes" id="UP000002139">
    <property type="component" value="Chromosome"/>
</dbReference>
<dbReference type="EMBL" id="AM746676">
    <property type="protein sequence ID" value="CAN97287.1"/>
    <property type="molecule type" value="Genomic_DNA"/>
</dbReference>
<dbReference type="InterPro" id="IPR006626">
    <property type="entry name" value="PbH1"/>
</dbReference>
<dbReference type="eggNOG" id="COG3420">
    <property type="taxonomic scope" value="Bacteria"/>
</dbReference>
<gene>
    <name evidence="3" type="ordered locus">sce7118</name>
</gene>
<dbReference type="InterPro" id="IPR011050">
    <property type="entry name" value="Pectin_lyase_fold/virulence"/>
</dbReference>
<dbReference type="KEGG" id="scl:sce7118"/>
<dbReference type="HOGENOM" id="CLU_388782_0_0_7"/>
<keyword evidence="4" id="KW-1185">Reference proteome</keyword>
<dbReference type="AlphaFoldDB" id="A9ERE4"/>
<reference evidence="3 4" key="1">
    <citation type="journal article" date="2007" name="Nat. Biotechnol.">
        <title>Complete genome sequence of the myxobacterium Sorangium cellulosum.</title>
        <authorList>
            <person name="Schneiker S."/>
            <person name="Perlova O."/>
            <person name="Kaiser O."/>
            <person name="Gerth K."/>
            <person name="Alici A."/>
            <person name="Altmeyer M.O."/>
            <person name="Bartels D."/>
            <person name="Bekel T."/>
            <person name="Beyer S."/>
            <person name="Bode E."/>
            <person name="Bode H.B."/>
            <person name="Bolten C.J."/>
            <person name="Choudhuri J.V."/>
            <person name="Doss S."/>
            <person name="Elnakady Y.A."/>
            <person name="Frank B."/>
            <person name="Gaigalat L."/>
            <person name="Goesmann A."/>
            <person name="Groeger C."/>
            <person name="Gross F."/>
            <person name="Jelsbak L."/>
            <person name="Jelsbak L."/>
            <person name="Kalinowski J."/>
            <person name="Kegler C."/>
            <person name="Knauber T."/>
            <person name="Konietzny S."/>
            <person name="Kopp M."/>
            <person name="Krause L."/>
            <person name="Krug D."/>
            <person name="Linke B."/>
            <person name="Mahmud T."/>
            <person name="Martinez-Arias R."/>
            <person name="McHardy A.C."/>
            <person name="Merai M."/>
            <person name="Meyer F."/>
            <person name="Mormann S."/>
            <person name="Munoz-Dorado J."/>
            <person name="Perez J."/>
            <person name="Pradella S."/>
            <person name="Rachid S."/>
            <person name="Raddatz G."/>
            <person name="Rosenau F."/>
            <person name="Rueckert C."/>
            <person name="Sasse F."/>
            <person name="Scharfe M."/>
            <person name="Schuster S.C."/>
            <person name="Suen G."/>
            <person name="Treuner-Lange A."/>
            <person name="Velicer G.J."/>
            <person name="Vorholter F.-J."/>
            <person name="Weissman K.J."/>
            <person name="Welch R.D."/>
            <person name="Wenzel S.C."/>
            <person name="Whitworth D.E."/>
            <person name="Wilhelm S."/>
            <person name="Wittmann C."/>
            <person name="Bloecker H."/>
            <person name="Puehler A."/>
            <person name="Mueller R."/>
        </authorList>
    </citation>
    <scope>NUCLEOTIDE SEQUENCE [LARGE SCALE GENOMIC DNA]</scope>
    <source>
        <strain evidence="4">So ce56</strain>
    </source>
</reference>
<proteinExistence type="predicted"/>
<dbReference type="Pfam" id="PF13229">
    <property type="entry name" value="Beta_helix"/>
    <property type="match status" value="1"/>
</dbReference>
<evidence type="ECO:0000313" key="3">
    <source>
        <dbReference type="EMBL" id="CAN97287.1"/>
    </source>
</evidence>
<dbReference type="PROSITE" id="PS51257">
    <property type="entry name" value="PROKAR_LIPOPROTEIN"/>
    <property type="match status" value="1"/>
</dbReference>
<name>A9ERE4_SORC5</name>
<organism evidence="3 4">
    <name type="scientific">Sorangium cellulosum (strain So ce56)</name>
    <name type="common">Polyangium cellulosum (strain So ce56)</name>
    <dbReference type="NCBI Taxonomy" id="448385"/>
    <lineage>
        <taxon>Bacteria</taxon>
        <taxon>Pseudomonadati</taxon>
        <taxon>Myxococcota</taxon>
        <taxon>Polyangia</taxon>
        <taxon>Polyangiales</taxon>
        <taxon>Polyangiaceae</taxon>
        <taxon>Sorangium</taxon>
    </lineage>
</organism>
<dbReference type="SUPFAM" id="SSF51126">
    <property type="entry name" value="Pectin lyase-like"/>
    <property type="match status" value="1"/>
</dbReference>
<evidence type="ECO:0000256" key="1">
    <source>
        <dbReference type="SAM" id="MobiDB-lite"/>
    </source>
</evidence>
<dbReference type="SMART" id="SM00710">
    <property type="entry name" value="PbH1"/>
    <property type="match status" value="9"/>
</dbReference>
<protein>
    <recommendedName>
        <fullName evidence="2">Right handed beta helix domain-containing protein</fullName>
    </recommendedName>
</protein>
<feature type="domain" description="Right handed beta helix" evidence="2">
    <location>
        <begin position="244"/>
        <end position="400"/>
    </location>
</feature>
<feature type="region of interest" description="Disordered" evidence="1">
    <location>
        <begin position="30"/>
        <end position="60"/>
    </location>
</feature>
<evidence type="ECO:0000313" key="4">
    <source>
        <dbReference type="Proteomes" id="UP000002139"/>
    </source>
</evidence>
<dbReference type="InterPro" id="IPR039448">
    <property type="entry name" value="Beta_helix"/>
</dbReference>
<sequence length="681" mass="68615">MDGFMDRHGAPLLLLTATWLLAGCDREAPLPRPDATPDGGGGGAAAPGCAAGERTTDSGCEPAGIPPEACGAGFTPGDRACAPVLPDAPCPAGTMAVPGETACREVAPCGEAPWGDIALDEETQHVDGAYAGGDSDGTPERPWTTVGEGLRAAAPGAVVAIAAGTYPEDVVVDKPVRLWGRCPALVEIAGAGPDTAAAIEVGAGADAAEIRGVAIRSAGQGILVSGASGVVIDEIWVAGAGAQGIKVDNEQGLAALTVRGSLVEGAHRVGVHSAGAALALESSLVRGTLESGEVEGTGVGANRGEGNTPASITVRASIIEQSHGTGVYLIASEALVEDSVIRDSTGIGTNAAGMGVLAIRNSRGQPSQVTLKRSVLEANEEAGIWVQGSSAVVEDTVVRDTRPYPDKLATGWGIYIAADLEEGLRSEATLQRVVVERSRYVGVAILSSDASLDGVLVRDTLPRDGDGKHGVGLAVASRGPLRGDVTARGSVVERSRTAGVFIEGADATLERVAVRRTLPQASDGRFGRGIEVHALDTPDGRSGLVLRSSLVEESVDSGLALFGSVATLEETAVRGTRSSADGLQGNGVTIVKDPGDSEATLTGVRIEASDGAAVASFGASVALARSTIECNFIDLNVETESGTAGKITDGGENQCGCQGVSVPCRAKSAGLAPPEPLPEGL</sequence>
<dbReference type="Gene3D" id="2.160.20.10">
    <property type="entry name" value="Single-stranded right-handed beta-helix, Pectin lyase-like"/>
    <property type="match status" value="1"/>
</dbReference>
<evidence type="ECO:0000259" key="2">
    <source>
        <dbReference type="Pfam" id="PF13229"/>
    </source>
</evidence>